<dbReference type="PIRSF" id="PIRSF029171">
    <property type="entry name" value="Esterase_LipA"/>
    <property type="match status" value="1"/>
</dbReference>
<feature type="chain" id="PRO_5039141752" description="Secretory lipase" evidence="2">
    <location>
        <begin position="24"/>
        <end position="445"/>
    </location>
</feature>
<comment type="caution">
    <text evidence="3">The sequence shown here is derived from an EMBL/GenBank/DDBJ whole genome shotgun (WGS) entry which is preliminary data.</text>
</comment>
<gene>
    <name evidence="3" type="ORF">BN13_370021</name>
</gene>
<keyword evidence="4" id="KW-1185">Reference proteome</keyword>
<sequence length="445" mass="45437">MPLPLAPALAPALAAAFLGVVGAADPAAAGAPNHAAAAPSPASSTTAGGEVVGGGGPRGIPTTVGDAAPGQLLWAQRFRTLNAGQVRAAIGDAGFDPSGVRVGVDLWRVVYATTDPSGARVTASGLVALPRSDANRLTTVLIEHGTLAYRGDAPSVGANPFVLAAPLQAAGAGYLVVSPDYLGLGYGAGTHPYLHIPSEVSASVDLLTATRRLLDRTERAATGDLLVGGFSQGGPAALAVARHLEATPPAGWRVRAVAPISGPYAIVDVQIPAMLRGEVPGYVAAYYTTYALTATDKVRSVYAKPAEVFRRPYAGRAETLFGSNVPEPEIIAALPGDLDSLLTPRGMALVRDPTGPFARAMAANDRVCAWSTRVPVRLFRMLGDEQVPAANTEACARQFRAKGVNARIVNLSPRAVSGSLHLGSGVDAAAATLAWFQQVSSPAAG</sequence>
<dbReference type="SUPFAM" id="SSF53474">
    <property type="entry name" value="alpha/beta-Hydrolases"/>
    <property type="match status" value="1"/>
</dbReference>
<keyword evidence="2" id="KW-0732">Signal</keyword>
<dbReference type="GO" id="GO:0016042">
    <property type="term" value="P:lipid catabolic process"/>
    <property type="evidence" value="ECO:0007669"/>
    <property type="project" value="InterPro"/>
</dbReference>
<organism evidence="3 4">
    <name type="scientific">Nostocoides jenkinsii Ben 74</name>
    <dbReference type="NCBI Taxonomy" id="1193518"/>
    <lineage>
        <taxon>Bacteria</taxon>
        <taxon>Bacillati</taxon>
        <taxon>Actinomycetota</taxon>
        <taxon>Actinomycetes</taxon>
        <taxon>Micrococcales</taxon>
        <taxon>Intrasporangiaceae</taxon>
        <taxon>Nostocoides</taxon>
    </lineage>
</organism>
<dbReference type="GO" id="GO:0004806">
    <property type="term" value="F:triacylglycerol lipase activity"/>
    <property type="evidence" value="ECO:0007669"/>
    <property type="project" value="InterPro"/>
</dbReference>
<evidence type="ECO:0000313" key="3">
    <source>
        <dbReference type="EMBL" id="CCI53350.1"/>
    </source>
</evidence>
<dbReference type="STRING" id="1193518.BN13_370021"/>
<evidence type="ECO:0000256" key="2">
    <source>
        <dbReference type="SAM" id="SignalP"/>
    </source>
</evidence>
<feature type="signal peptide" evidence="2">
    <location>
        <begin position="1"/>
        <end position="23"/>
    </location>
</feature>
<feature type="compositionally biased region" description="Low complexity" evidence="1">
    <location>
        <begin position="29"/>
        <end position="49"/>
    </location>
</feature>
<dbReference type="PANTHER" id="PTHR34853">
    <property type="match status" value="1"/>
</dbReference>
<feature type="region of interest" description="Disordered" evidence="1">
    <location>
        <begin position="29"/>
        <end position="63"/>
    </location>
</feature>
<accession>A0A077MBX2</accession>
<protein>
    <recommendedName>
        <fullName evidence="5">Secretory lipase</fullName>
    </recommendedName>
</protein>
<name>A0A077MBX2_9MICO</name>
<dbReference type="RefSeq" id="WP_048545612.1">
    <property type="nucleotide sequence ID" value="NZ_HF571038.1"/>
</dbReference>
<dbReference type="Proteomes" id="UP000035720">
    <property type="component" value="Unassembled WGS sequence"/>
</dbReference>
<dbReference type="InterPro" id="IPR029058">
    <property type="entry name" value="AB_hydrolase_fold"/>
</dbReference>
<evidence type="ECO:0008006" key="5">
    <source>
        <dbReference type="Google" id="ProtNLM"/>
    </source>
</evidence>
<dbReference type="Gene3D" id="1.10.260.160">
    <property type="match status" value="1"/>
</dbReference>
<proteinExistence type="predicted"/>
<dbReference type="InterPro" id="IPR005152">
    <property type="entry name" value="Lipase_secreted"/>
</dbReference>
<dbReference type="Gene3D" id="3.40.50.1820">
    <property type="entry name" value="alpha/beta hydrolase"/>
    <property type="match status" value="1"/>
</dbReference>
<dbReference type="EMBL" id="CAJC01000147">
    <property type="protein sequence ID" value="CCI53350.1"/>
    <property type="molecule type" value="Genomic_DNA"/>
</dbReference>
<dbReference type="PANTHER" id="PTHR34853:SF1">
    <property type="entry name" value="LIPASE 5"/>
    <property type="match status" value="1"/>
</dbReference>
<reference evidence="3 4" key="1">
    <citation type="journal article" date="2013" name="ISME J.">
        <title>A metabolic model for members of the genus Tetrasphaera involved in enhanced biological phosphorus removal.</title>
        <authorList>
            <person name="Kristiansen R."/>
            <person name="Nguyen H.T.T."/>
            <person name="Saunders A.M."/>
            <person name="Nielsen J.L."/>
            <person name="Wimmer R."/>
            <person name="Le V.Q."/>
            <person name="McIlroy S.J."/>
            <person name="Petrovski S."/>
            <person name="Seviour R.J."/>
            <person name="Calteau A."/>
            <person name="Nielsen K.L."/>
            <person name="Nielsen P.H."/>
        </authorList>
    </citation>
    <scope>NUCLEOTIDE SEQUENCE [LARGE SCALE GENOMIC DNA]</scope>
    <source>
        <strain evidence="3 4">Ben 74</strain>
    </source>
</reference>
<dbReference type="AlphaFoldDB" id="A0A077MBX2"/>
<evidence type="ECO:0000256" key="1">
    <source>
        <dbReference type="SAM" id="MobiDB-lite"/>
    </source>
</evidence>
<evidence type="ECO:0000313" key="4">
    <source>
        <dbReference type="Proteomes" id="UP000035720"/>
    </source>
</evidence>